<feature type="compositionally biased region" description="Polar residues" evidence="7">
    <location>
        <begin position="265"/>
        <end position="284"/>
    </location>
</feature>
<keyword evidence="5" id="KW-0406">Ion transport</keyword>
<dbReference type="EMBL" id="CP144089">
    <property type="protein sequence ID" value="WWD05401.1"/>
    <property type="molecule type" value="Genomic_DNA"/>
</dbReference>
<feature type="transmembrane region" description="Helical" evidence="8">
    <location>
        <begin position="67"/>
        <end position="88"/>
    </location>
</feature>
<dbReference type="GO" id="GO:1990573">
    <property type="term" value="P:potassium ion import across plasma membrane"/>
    <property type="evidence" value="ECO:0007669"/>
    <property type="project" value="TreeGrafter"/>
</dbReference>
<dbReference type="RefSeq" id="XP_066083368.1">
    <property type="nucleotide sequence ID" value="XM_066227271.1"/>
</dbReference>
<accession>A0AAX4KGE1</accession>
<sequence length="918" mass="103192">MVYQRDLHSGSRRLFVSDGHILHQQQLTRRHLLKHKHKVRVKMKMDEGDQNEKQTVWGRIKNHLNFFRIHVLIFTFTPIIAACIFYAANGSASGNANSTNLGRQKVTFLDSLFICFSAMTTCGLVPVNISALHPFQQVLLLLLFVIGDPTFVSLIMVLVRKYYFRTHCEQLIINDRLRRTNTLHPTETVFQGFVTQPMKRKIKTIKEKKGLFISGPVSAHKIEGYVADQDRHGREGVTDSPVEMDLEEGRISENVDNDRNHDHSQPSTIGRSTTAIPTNPTSRAESPHAYTTALPTPISPATTHGLGIHPSERSYIARQRLRQQTRKATLGVGQAATIDPISPIQPIRQPTRKPTMGSPLGRIKSTPSAAYYNHPIPHPEGHKNTGMGGFPTPLELIRDYMPSSTKNKLARPVRKLEILTNSTFDRTNKDVESHPHPADEEGESWTEVIKGSVAKWMPDGLSGLVIGRNSRFWTEELDDEELEQIGGVEYRALRLLSHLVGGYIFLCQAVPFAMISIYLAKVNKWDSAFQPTQGVQTGSANKTWFSLFLSASAFTGTGMSLVDQGLAPFQNCYLIIYVLIFVLLAGNHAFPIMLRFIIWFGTKITRKGEKFETLHFLLDHPRRCFLYLFPSHQTWYLLFIVLTFIIIELFGFLVLNIGLPVMESLSGFEKFSDGLLQSLSVRASGFGIVAIGNMAPSVLFLYIILMYVAIYPIAMSVRSTNVYEEKALGVYEADDPETLGEDEPEFKGRRHEVFSKYLLWHMRKQLAFDIWPLAVAIFLICCFERGKLMDPDKYDWFTVFRILFECTSAYSVIGLSLGTPNNNFSFVGEFGYASKIVIICVMLRGRHRGLPVAIDRAILLPKEYSRIGNAQSQINDVGGKGNNEKDGIHEPNTTPRKGSHRVSVSADNGNRSGNGIAS</sequence>
<evidence type="ECO:0008006" key="11">
    <source>
        <dbReference type="Google" id="ProtNLM"/>
    </source>
</evidence>
<evidence type="ECO:0000256" key="6">
    <source>
        <dbReference type="ARBA" id="ARBA00023136"/>
    </source>
</evidence>
<protein>
    <recommendedName>
        <fullName evidence="11">Potassium ion transporter</fullName>
    </recommendedName>
</protein>
<dbReference type="GO" id="GO:0030007">
    <property type="term" value="P:intracellular potassium ion homeostasis"/>
    <property type="evidence" value="ECO:0007669"/>
    <property type="project" value="TreeGrafter"/>
</dbReference>
<feature type="compositionally biased region" description="Polar residues" evidence="7">
    <location>
        <begin position="905"/>
        <end position="918"/>
    </location>
</feature>
<organism evidence="9 10">
    <name type="scientific">Kwoniella europaea PYCC6329</name>
    <dbReference type="NCBI Taxonomy" id="1423913"/>
    <lineage>
        <taxon>Eukaryota</taxon>
        <taxon>Fungi</taxon>
        <taxon>Dikarya</taxon>
        <taxon>Basidiomycota</taxon>
        <taxon>Agaricomycotina</taxon>
        <taxon>Tremellomycetes</taxon>
        <taxon>Tremellales</taxon>
        <taxon>Cryptococcaceae</taxon>
        <taxon>Kwoniella</taxon>
    </lineage>
</organism>
<feature type="transmembrane region" description="Helical" evidence="8">
    <location>
        <begin position="108"/>
        <end position="132"/>
    </location>
</feature>
<dbReference type="Pfam" id="PF02386">
    <property type="entry name" value="TrkH"/>
    <property type="match status" value="1"/>
</dbReference>
<dbReference type="AlphaFoldDB" id="A0AAX4KGE1"/>
<feature type="transmembrane region" description="Helical" evidence="8">
    <location>
        <begin position="683"/>
        <end position="710"/>
    </location>
</feature>
<feature type="transmembrane region" description="Helical" evidence="8">
    <location>
        <begin position="635"/>
        <end position="662"/>
    </location>
</feature>
<feature type="transmembrane region" description="Helical" evidence="8">
    <location>
        <begin position="500"/>
        <end position="520"/>
    </location>
</feature>
<feature type="transmembrane region" description="Helical" evidence="8">
    <location>
        <begin position="574"/>
        <end position="598"/>
    </location>
</feature>
<dbReference type="SUPFAM" id="SSF81324">
    <property type="entry name" value="Voltage-gated potassium channels"/>
    <property type="match status" value="1"/>
</dbReference>
<keyword evidence="2" id="KW-0813">Transport</keyword>
<dbReference type="GeneID" id="91102281"/>
<evidence type="ECO:0000313" key="10">
    <source>
        <dbReference type="Proteomes" id="UP001358614"/>
    </source>
</evidence>
<reference evidence="9 10" key="1">
    <citation type="submission" date="2024-01" db="EMBL/GenBank/DDBJ databases">
        <title>Comparative genomics of Cryptococcus and Kwoniella reveals pathogenesis evolution and contrasting modes of karyotype evolution via chromosome fusion or intercentromeric recombination.</title>
        <authorList>
            <person name="Coelho M.A."/>
            <person name="David-Palma M."/>
            <person name="Shea T."/>
            <person name="Bowers K."/>
            <person name="McGinley-Smith S."/>
            <person name="Mohammad A.W."/>
            <person name="Gnirke A."/>
            <person name="Yurkov A.M."/>
            <person name="Nowrousian M."/>
            <person name="Sun S."/>
            <person name="Cuomo C.A."/>
            <person name="Heitman J."/>
        </authorList>
    </citation>
    <scope>NUCLEOTIDE SEQUENCE [LARGE SCALE GENOMIC DNA]</scope>
    <source>
        <strain evidence="9 10">PYCC6329</strain>
    </source>
</reference>
<dbReference type="PANTHER" id="PTHR31064:SF30">
    <property type="entry name" value="HIGH-AFFINITY POTASSIUM TRANSPORT PROTEIN-RELATED"/>
    <property type="match status" value="1"/>
</dbReference>
<gene>
    <name evidence="9" type="ORF">V865_003478</name>
</gene>
<evidence type="ECO:0000256" key="8">
    <source>
        <dbReference type="SAM" id="Phobius"/>
    </source>
</evidence>
<feature type="region of interest" description="Disordered" evidence="7">
    <location>
        <begin position="872"/>
        <end position="918"/>
    </location>
</feature>
<proteinExistence type="predicted"/>
<comment type="subcellular location">
    <subcellularLocation>
        <location evidence="1">Membrane</location>
        <topology evidence="1">Multi-pass membrane protein</topology>
    </subcellularLocation>
</comment>
<keyword evidence="4 8" id="KW-1133">Transmembrane helix</keyword>
<feature type="transmembrane region" description="Helical" evidence="8">
    <location>
        <begin position="544"/>
        <end position="562"/>
    </location>
</feature>
<keyword evidence="10" id="KW-1185">Reference proteome</keyword>
<dbReference type="GO" id="GO:0005886">
    <property type="term" value="C:plasma membrane"/>
    <property type="evidence" value="ECO:0007669"/>
    <property type="project" value="TreeGrafter"/>
</dbReference>
<evidence type="ECO:0000256" key="2">
    <source>
        <dbReference type="ARBA" id="ARBA00022448"/>
    </source>
</evidence>
<dbReference type="InterPro" id="IPR003445">
    <property type="entry name" value="Cat_transpt"/>
</dbReference>
<evidence type="ECO:0000256" key="5">
    <source>
        <dbReference type="ARBA" id="ARBA00023065"/>
    </source>
</evidence>
<dbReference type="PANTHER" id="PTHR31064">
    <property type="entry name" value="POTASSIUM TRANSPORT PROTEIN DDB_G0292412-RELATED"/>
    <property type="match status" value="1"/>
</dbReference>
<feature type="compositionally biased region" description="Basic and acidic residues" evidence="7">
    <location>
        <begin position="254"/>
        <end position="264"/>
    </location>
</feature>
<evidence type="ECO:0000256" key="1">
    <source>
        <dbReference type="ARBA" id="ARBA00004141"/>
    </source>
</evidence>
<dbReference type="Proteomes" id="UP001358614">
    <property type="component" value="Chromosome 1"/>
</dbReference>
<evidence type="ECO:0000313" key="9">
    <source>
        <dbReference type="EMBL" id="WWD05401.1"/>
    </source>
</evidence>
<keyword evidence="6 8" id="KW-0472">Membrane</keyword>
<feature type="transmembrane region" description="Helical" evidence="8">
    <location>
        <begin position="138"/>
        <end position="159"/>
    </location>
</feature>
<dbReference type="KEGG" id="ker:91102281"/>
<keyword evidence="3 8" id="KW-0812">Transmembrane</keyword>
<feature type="region of interest" description="Disordered" evidence="7">
    <location>
        <begin position="254"/>
        <end position="288"/>
    </location>
</feature>
<evidence type="ECO:0000256" key="4">
    <source>
        <dbReference type="ARBA" id="ARBA00022989"/>
    </source>
</evidence>
<name>A0AAX4KGE1_9TREE</name>
<dbReference type="GO" id="GO:0140107">
    <property type="term" value="F:high-affinity potassium ion transmembrane transporter activity"/>
    <property type="evidence" value="ECO:0007669"/>
    <property type="project" value="TreeGrafter"/>
</dbReference>
<evidence type="ECO:0000256" key="3">
    <source>
        <dbReference type="ARBA" id="ARBA00022692"/>
    </source>
</evidence>
<evidence type="ECO:0000256" key="7">
    <source>
        <dbReference type="SAM" id="MobiDB-lite"/>
    </source>
</evidence>
<dbReference type="InterPro" id="IPR051143">
    <property type="entry name" value="TrkH_K-transport"/>
</dbReference>